<accession>K0YJL3</accession>
<dbReference type="Proteomes" id="UP000006069">
    <property type="component" value="Unassembled WGS sequence"/>
</dbReference>
<evidence type="ECO:0000313" key="2">
    <source>
        <dbReference type="EMBL" id="EJZ83807.1"/>
    </source>
</evidence>
<dbReference type="EMBL" id="ADMD01000007">
    <property type="protein sequence ID" value="EJZ83807.1"/>
    <property type="molecule type" value="Genomic_DNA"/>
</dbReference>
<feature type="transmembrane region" description="Helical" evidence="1">
    <location>
        <begin position="54"/>
        <end position="76"/>
    </location>
</feature>
<keyword evidence="1" id="KW-1133">Transmembrane helix</keyword>
<sequence>MTEIAIGLLVSVACLISALVLFSGHGVFMVASLNRMDPAEREANYDVKRACRATGVFALAAGVLVLVFIALKYAVLVEGLSAGVLTPYTWFMIIAIIGVLIASNYYISTRCKK</sequence>
<organism evidence="2 3">
    <name type="scientific">Slackia piriformis YIT 12062</name>
    <dbReference type="NCBI Taxonomy" id="742818"/>
    <lineage>
        <taxon>Bacteria</taxon>
        <taxon>Bacillati</taxon>
        <taxon>Actinomycetota</taxon>
        <taxon>Coriobacteriia</taxon>
        <taxon>Eggerthellales</taxon>
        <taxon>Eggerthellaceae</taxon>
        <taxon>Slackia</taxon>
    </lineage>
</organism>
<dbReference type="InParanoid" id="K0YJL3"/>
<evidence type="ECO:0000256" key="1">
    <source>
        <dbReference type="SAM" id="Phobius"/>
    </source>
</evidence>
<dbReference type="AlphaFoldDB" id="K0YJL3"/>
<reference evidence="2 3" key="1">
    <citation type="submission" date="2012-08" db="EMBL/GenBank/DDBJ databases">
        <title>The Genome Sequence of Slackia piriformis YIT 12062.</title>
        <authorList>
            <consortium name="The Broad Institute Genome Sequencing Platform"/>
            <person name="Earl A."/>
            <person name="Ward D."/>
            <person name="Feldgarden M."/>
            <person name="Gevers D."/>
            <person name="Morotomi M."/>
            <person name="Walker B."/>
            <person name="Young S.K."/>
            <person name="Zeng Q."/>
            <person name="Gargeya S."/>
            <person name="Fitzgerald M."/>
            <person name="Haas B."/>
            <person name="Abouelleil A."/>
            <person name="Alvarado L."/>
            <person name="Arachchi H.M."/>
            <person name="Berlin A.M."/>
            <person name="Chapman S.B."/>
            <person name="Goldberg J."/>
            <person name="Griggs A."/>
            <person name="Gujja S."/>
            <person name="Hansen M."/>
            <person name="Howarth C."/>
            <person name="Imamovic A."/>
            <person name="Larimer J."/>
            <person name="McCowen C."/>
            <person name="Montmayeur A."/>
            <person name="Murphy C."/>
            <person name="Neiman D."/>
            <person name="Pearson M."/>
            <person name="Priest M."/>
            <person name="Roberts A."/>
            <person name="Saif S."/>
            <person name="Shea T."/>
            <person name="Sisk P."/>
            <person name="Sykes S."/>
            <person name="Wortman J."/>
            <person name="Nusbaum C."/>
            <person name="Birren B."/>
        </authorList>
    </citation>
    <scope>NUCLEOTIDE SEQUENCE [LARGE SCALE GENOMIC DNA]</scope>
    <source>
        <strain evidence="2 3">YIT 12062</strain>
    </source>
</reference>
<keyword evidence="1" id="KW-0472">Membrane</keyword>
<dbReference type="HOGENOM" id="CLU_2131881_0_0_11"/>
<dbReference type="InterPro" id="IPR017259">
    <property type="entry name" value="UCP037672"/>
</dbReference>
<dbReference type="OrthoDB" id="9966098at2"/>
<proteinExistence type="predicted"/>
<protein>
    <recommendedName>
        <fullName evidence="4">DUF3784 domain-containing protein</fullName>
    </recommendedName>
</protein>
<feature type="transmembrane region" description="Helical" evidence="1">
    <location>
        <begin position="88"/>
        <end position="107"/>
    </location>
</feature>
<dbReference type="RefSeq" id="WP_009139526.1">
    <property type="nucleotide sequence ID" value="NZ_JH815198.1"/>
</dbReference>
<name>K0YJL3_9ACTN</name>
<comment type="caution">
    <text evidence="2">The sequence shown here is derived from an EMBL/GenBank/DDBJ whole genome shotgun (WGS) entry which is preliminary data.</text>
</comment>
<gene>
    <name evidence="2" type="ORF">HMPREF9451_01328</name>
</gene>
<evidence type="ECO:0008006" key="4">
    <source>
        <dbReference type="Google" id="ProtNLM"/>
    </source>
</evidence>
<keyword evidence="1" id="KW-0812">Transmembrane</keyword>
<feature type="transmembrane region" description="Helical" evidence="1">
    <location>
        <begin position="6"/>
        <end position="33"/>
    </location>
</feature>
<evidence type="ECO:0000313" key="3">
    <source>
        <dbReference type="Proteomes" id="UP000006069"/>
    </source>
</evidence>
<keyword evidence="3" id="KW-1185">Reference proteome</keyword>
<dbReference type="Pfam" id="PF12650">
    <property type="entry name" value="DUF3784"/>
    <property type="match status" value="1"/>
</dbReference>
<dbReference type="PATRIC" id="fig|742818.3.peg.1393"/>